<name>A0A6J5M6Y0_9CAUD</name>
<organism evidence="2">
    <name type="scientific">uncultured Caudovirales phage</name>
    <dbReference type="NCBI Taxonomy" id="2100421"/>
    <lineage>
        <taxon>Viruses</taxon>
        <taxon>Duplodnaviria</taxon>
        <taxon>Heunggongvirae</taxon>
        <taxon>Uroviricota</taxon>
        <taxon>Caudoviricetes</taxon>
        <taxon>Peduoviridae</taxon>
        <taxon>Maltschvirus</taxon>
        <taxon>Maltschvirus maltsch</taxon>
    </lineage>
</organism>
<evidence type="ECO:0000313" key="2">
    <source>
        <dbReference type="EMBL" id="CAB4142775.1"/>
    </source>
</evidence>
<feature type="region of interest" description="Disordered" evidence="1">
    <location>
        <begin position="1"/>
        <end position="24"/>
    </location>
</feature>
<reference evidence="2" key="1">
    <citation type="submission" date="2020-04" db="EMBL/GenBank/DDBJ databases">
        <authorList>
            <person name="Chiriac C."/>
            <person name="Salcher M."/>
            <person name="Ghai R."/>
            <person name="Kavagutti S V."/>
        </authorList>
    </citation>
    <scope>NUCLEOTIDE SEQUENCE</scope>
</reference>
<feature type="compositionally biased region" description="Polar residues" evidence="1">
    <location>
        <begin position="1"/>
        <end position="18"/>
    </location>
</feature>
<dbReference type="EMBL" id="LR796413">
    <property type="protein sequence ID" value="CAB4142775.1"/>
    <property type="molecule type" value="Genomic_DNA"/>
</dbReference>
<protein>
    <submittedName>
        <fullName evidence="2">Uncharacterized protein</fullName>
    </submittedName>
</protein>
<evidence type="ECO:0000256" key="1">
    <source>
        <dbReference type="SAM" id="MobiDB-lite"/>
    </source>
</evidence>
<proteinExistence type="predicted"/>
<accession>A0A6J5M6Y0</accession>
<gene>
    <name evidence="2" type="ORF">UFOVP452_38</name>
</gene>
<sequence length="729" mass="74387">MTTATINGNTYSDNSAPGTRNLDNDGHRTWLLPLVSDVATVAGQAASSATAAAASATLAATLAGTAITGSSTTSLTIGTGTKILTVETGKAFVSGMAVRIGEDGANANTNYMDGTVTTYNAGTGTLTVAVTATGGSGTIADWSVRALAANGSGGAGATITASTTLTASSDRVRPVAMTSDYQSVTMPDATTLVEGGPYPVLPNVGNRPATVRDSTGTLLASVPPGAVAEFYLRDNSTAAGVWSVSGVGLAPAAAAFEYTWESTWTTAVEAAARLDDTLSMHFGRNSSGHPAVRVFKHSTAQAGAAQLIVASNLDVAHVFRISATKAMVVVDGTSSNVYNVSVDAGTLVSSVSSAATAAVFDQATFTGAPLIATLGANNDVFVAVDYTGSAIRAQAVDCSGVNPSAGSAVNVIASGAQTVHAVYRIDNTTALVIYTDDSGSAGSPYSIRAVVLTLIGTAITVHTPQGLNDVIANVAAPTCQLSATSYVVGFLDATTSDITAVHIGVSGTTVTFGTKFAVEVGTFTDNPSPTRNNANRFQPNLYPLSSTAAVFTWDNGAGNESRHAILTNSSGTLSRGDILYTAWNPSTGGNFPQTADGWLASDRNTSTNRVIAITVNGTSLAVTGTYRATGFVPIADVNSRFGLSGGIRAIRNDAIGSESFFLWHVFRFRAGGPPQYLGQFVPNNITATTARAWVEVAANKVSWTGVVRTQSGIAPSSPTINTQVWEFAA</sequence>